<feature type="signal peptide" evidence="4">
    <location>
        <begin position="1"/>
        <end position="17"/>
    </location>
</feature>
<dbReference type="InterPro" id="IPR045379">
    <property type="entry name" value="Crinkler_N"/>
</dbReference>
<dbReference type="EMBL" id="SHOA02000015">
    <property type="protein sequence ID" value="TDH71656.1"/>
    <property type="molecule type" value="Genomic_DNA"/>
</dbReference>
<keyword evidence="4" id="KW-0732">Signal</keyword>
<protein>
    <recommendedName>
        <fullName evidence="5">Crinkler effector protein N-terminal domain-containing protein</fullName>
    </recommendedName>
</protein>
<evidence type="ECO:0000256" key="3">
    <source>
        <dbReference type="ARBA" id="ARBA00022525"/>
    </source>
</evidence>
<dbReference type="KEGG" id="blac:94344842"/>
<keyword evidence="3" id="KW-0964">Secreted</keyword>
<reference evidence="6 7" key="1">
    <citation type="journal article" date="2021" name="Genome Biol.">
        <title>AFLAP: assembly-free linkage analysis pipeline using k-mers from genome sequencing data.</title>
        <authorList>
            <person name="Fletcher K."/>
            <person name="Zhang L."/>
            <person name="Gil J."/>
            <person name="Han R."/>
            <person name="Cavanaugh K."/>
            <person name="Michelmore R."/>
        </authorList>
    </citation>
    <scope>NUCLEOTIDE SEQUENCE [LARGE SCALE GENOMIC DNA]</scope>
    <source>
        <strain evidence="6 7">SF5</strain>
    </source>
</reference>
<gene>
    <name evidence="6" type="ORF">CCR75_001066</name>
</gene>
<dbReference type="RefSeq" id="XP_067821155.1">
    <property type="nucleotide sequence ID" value="XM_067959171.1"/>
</dbReference>
<evidence type="ECO:0000313" key="6">
    <source>
        <dbReference type="EMBL" id="TDH71656.1"/>
    </source>
</evidence>
<dbReference type="GO" id="GO:0005576">
    <property type="term" value="C:extracellular region"/>
    <property type="evidence" value="ECO:0007669"/>
    <property type="project" value="UniProtKB-SubCell"/>
</dbReference>
<dbReference type="Pfam" id="PF20147">
    <property type="entry name" value="Crinkler"/>
    <property type="match status" value="1"/>
</dbReference>
<evidence type="ECO:0000256" key="1">
    <source>
        <dbReference type="ARBA" id="ARBA00004340"/>
    </source>
</evidence>
<comment type="subcellular location">
    <subcellularLocation>
        <location evidence="1">Host cell</location>
    </subcellularLocation>
    <subcellularLocation>
        <location evidence="2">Secreted</location>
    </subcellularLocation>
</comment>
<sequence length="202" mass="22362">MITLFCAILSAAEVAFPVNIDAEATVGHLKDAVKAKNSVTIFCDAKDLQLFLGKKNEGRGAYVTQCEAQSSVVDSIGFKKLLFPDVTLQEVGLTRDQLGKVSAEERAAGKGSIHVLIVLPERIPPQAVLWLLTGCVHNALVTKGIRSTLYWMASSRIGFYDPRRRIGNTNVAFWYQGNQLCFHVLFESSKWFLRVSIHCKGF</sequence>
<evidence type="ECO:0000256" key="2">
    <source>
        <dbReference type="ARBA" id="ARBA00004613"/>
    </source>
</evidence>
<dbReference type="OrthoDB" id="92405at2759"/>
<dbReference type="GO" id="GO:0043657">
    <property type="term" value="C:host cell"/>
    <property type="evidence" value="ECO:0007669"/>
    <property type="project" value="UniProtKB-SubCell"/>
</dbReference>
<evidence type="ECO:0000256" key="4">
    <source>
        <dbReference type="SAM" id="SignalP"/>
    </source>
</evidence>
<evidence type="ECO:0000313" key="7">
    <source>
        <dbReference type="Proteomes" id="UP000294530"/>
    </source>
</evidence>
<name>A0A976IH29_BRELC</name>
<dbReference type="AlphaFoldDB" id="A0A976IH29"/>
<comment type="caution">
    <text evidence="6">The sequence shown here is derived from an EMBL/GenBank/DDBJ whole genome shotgun (WGS) entry which is preliminary data.</text>
</comment>
<feature type="chain" id="PRO_5037587859" description="Crinkler effector protein N-terminal domain-containing protein" evidence="4">
    <location>
        <begin position="18"/>
        <end position="202"/>
    </location>
</feature>
<accession>A0A976IH29</accession>
<evidence type="ECO:0000259" key="5">
    <source>
        <dbReference type="Pfam" id="PF20147"/>
    </source>
</evidence>
<dbReference type="GeneID" id="94344842"/>
<dbReference type="Proteomes" id="UP000294530">
    <property type="component" value="Unassembled WGS sequence"/>
</dbReference>
<keyword evidence="7" id="KW-1185">Reference proteome</keyword>
<organism evidence="6 7">
    <name type="scientific">Bremia lactucae</name>
    <name type="common">Lettuce downy mildew</name>
    <dbReference type="NCBI Taxonomy" id="4779"/>
    <lineage>
        <taxon>Eukaryota</taxon>
        <taxon>Sar</taxon>
        <taxon>Stramenopiles</taxon>
        <taxon>Oomycota</taxon>
        <taxon>Peronosporomycetes</taxon>
        <taxon>Peronosporales</taxon>
        <taxon>Peronosporaceae</taxon>
        <taxon>Bremia</taxon>
    </lineage>
</organism>
<feature type="domain" description="Crinkler effector protein N-terminal" evidence="5">
    <location>
        <begin position="2"/>
        <end position="118"/>
    </location>
</feature>
<proteinExistence type="predicted"/>